<protein>
    <submittedName>
        <fullName evidence="1">Uncharacterized protein</fullName>
    </submittedName>
</protein>
<reference evidence="1 2" key="1">
    <citation type="submission" date="2020-02" db="EMBL/GenBank/DDBJ databases">
        <authorList>
            <person name="Ma Q."/>
            <person name="Huang Y."/>
            <person name="Song X."/>
            <person name="Pei D."/>
        </authorList>
    </citation>
    <scope>NUCLEOTIDE SEQUENCE [LARGE SCALE GENOMIC DNA]</scope>
    <source>
        <strain evidence="1">Sxm20200214</strain>
        <tissue evidence="1">Leaf</tissue>
    </source>
</reference>
<dbReference type="Proteomes" id="UP000886595">
    <property type="component" value="Unassembled WGS sequence"/>
</dbReference>
<evidence type="ECO:0000313" key="2">
    <source>
        <dbReference type="Proteomes" id="UP000886595"/>
    </source>
</evidence>
<dbReference type="EMBL" id="JAAMPC010000014">
    <property type="protein sequence ID" value="KAG2263487.1"/>
    <property type="molecule type" value="Genomic_DNA"/>
</dbReference>
<gene>
    <name evidence="1" type="ORF">Bca52824_070566</name>
</gene>
<dbReference type="AlphaFoldDB" id="A0A8X7Q6D4"/>
<keyword evidence="2" id="KW-1185">Reference proteome</keyword>
<proteinExistence type="predicted"/>
<comment type="caution">
    <text evidence="1">The sequence shown here is derived from an EMBL/GenBank/DDBJ whole genome shotgun (WGS) entry which is preliminary data.</text>
</comment>
<name>A0A8X7Q6D4_BRACI</name>
<accession>A0A8X7Q6D4</accession>
<sequence>MEHYRWVLQRLRKKPGWGRDPNPSMLKRLFIGHLYMEMDLTLGEFFHGSVSADELGFPRFDFEHQCLRWEWKKKSIH</sequence>
<evidence type="ECO:0000313" key="1">
    <source>
        <dbReference type="EMBL" id="KAG2263487.1"/>
    </source>
</evidence>
<organism evidence="1 2">
    <name type="scientific">Brassica carinata</name>
    <name type="common">Ethiopian mustard</name>
    <name type="synonym">Abyssinian cabbage</name>
    <dbReference type="NCBI Taxonomy" id="52824"/>
    <lineage>
        <taxon>Eukaryota</taxon>
        <taxon>Viridiplantae</taxon>
        <taxon>Streptophyta</taxon>
        <taxon>Embryophyta</taxon>
        <taxon>Tracheophyta</taxon>
        <taxon>Spermatophyta</taxon>
        <taxon>Magnoliopsida</taxon>
        <taxon>eudicotyledons</taxon>
        <taxon>Gunneridae</taxon>
        <taxon>Pentapetalae</taxon>
        <taxon>rosids</taxon>
        <taxon>malvids</taxon>
        <taxon>Brassicales</taxon>
        <taxon>Brassicaceae</taxon>
        <taxon>Brassiceae</taxon>
        <taxon>Brassica</taxon>
    </lineage>
</organism>